<dbReference type="FunFam" id="2.40.50.140:FF:000064">
    <property type="entry name" value="Replication protein A subunit"/>
    <property type="match status" value="1"/>
</dbReference>
<dbReference type="CDD" id="cd04477">
    <property type="entry name" value="RPA1N"/>
    <property type="match status" value="1"/>
</dbReference>
<keyword evidence="7 9" id="KW-0238">DNA-binding</keyword>
<dbReference type="InterPro" id="IPR012340">
    <property type="entry name" value="NA-bd_OB-fold"/>
</dbReference>
<feature type="domain" description="Replication factor-A protein 1 N-terminal" evidence="12">
    <location>
        <begin position="6"/>
        <end position="103"/>
    </location>
</feature>
<dbReference type="GO" id="GO:0003677">
    <property type="term" value="F:DNA binding"/>
    <property type="evidence" value="ECO:0007669"/>
    <property type="project" value="UniProtKB-KW"/>
</dbReference>
<feature type="region of interest" description="Disordered" evidence="10">
    <location>
        <begin position="148"/>
        <end position="205"/>
    </location>
</feature>
<evidence type="ECO:0000256" key="2">
    <source>
        <dbReference type="ARBA" id="ARBA00005690"/>
    </source>
</evidence>
<dbReference type="FunFam" id="2.40.50.140:FF:000041">
    <property type="entry name" value="Replication protein A subunit"/>
    <property type="match status" value="1"/>
</dbReference>
<dbReference type="GO" id="GO:0006310">
    <property type="term" value="P:DNA recombination"/>
    <property type="evidence" value="ECO:0007669"/>
    <property type="project" value="InterPro"/>
</dbReference>
<evidence type="ECO:0000256" key="3">
    <source>
        <dbReference type="ARBA" id="ARBA00022705"/>
    </source>
</evidence>
<evidence type="ECO:0000259" key="12">
    <source>
        <dbReference type="Pfam" id="PF04057"/>
    </source>
</evidence>
<evidence type="ECO:0000256" key="1">
    <source>
        <dbReference type="ARBA" id="ARBA00004123"/>
    </source>
</evidence>
<name>A0A835Z8X4_9STRA</name>
<comment type="similarity">
    <text evidence="2 9">Belongs to the replication factor A protein 1 family.</text>
</comment>
<dbReference type="Pfam" id="PF04057">
    <property type="entry name" value="Rep-A_N"/>
    <property type="match status" value="1"/>
</dbReference>
<keyword evidence="8 9" id="KW-0539">Nucleus</keyword>
<keyword evidence="16" id="KW-1185">Reference proteome</keyword>
<dbReference type="PANTHER" id="PTHR47165">
    <property type="entry name" value="OS03G0429900 PROTEIN"/>
    <property type="match status" value="1"/>
</dbReference>
<sequence length="647" mass="70291">MQPINVTQGAIQRIITASGQDGFLPIVQVLSIKKMTAAAGQGERYRVVVSDGQHHQQSMLTTSQNDLITSGQMVEGCLICLDEFILNQIGAKSIVIILRASVLSGAMPKIGDPTAFERADGGGGGGGCSPAATAAAPTRATATAPLAALSSRWRSSRGRAATTRAAAAAETTPTAAAAPARRRGGYGHSGGASGPVQRHDSGASYTPISDLNPYMNRWTIKARVTAKSEIRRWSNQRGEGYLASVDLLDEFGGEVRGTFFKDAVDKYLPMLEVNSVYTFSGGRIKVANKQYSSLQNDYEITFNSDSVIEKVADDKRIKAMNLTFRRIADLKDVEVNATIDILAVVRDFQDMAMIMTKNNREVEKRNITLVDDSGAEVVCTLWGAHAKLPDDALRGSPVAALKGVKVSDYNGVSLSTFNSSTVVLAPDLEEARALHNWWTRYAGGGAFTTMTTSSGGGGGPRSDPYDVAQRLGVAGIKEEQLGLKEKPDYASLKAYVAFIKHDSENGPWYTACPTEGCNKKVVEEMDQGWRCEKCSRSYPNCRRRYIASLAMSDHTGQTWFSAFNDVAQPMLAQHSADELFEWKTSGQDELFEDTFVEACWKQYVLRVRVKAEMVNDEQRIKSTIVDAEPVDPVKESAALIRAIKAYA</sequence>
<organism evidence="15 16">
    <name type="scientific">Tribonema minus</name>
    <dbReference type="NCBI Taxonomy" id="303371"/>
    <lineage>
        <taxon>Eukaryota</taxon>
        <taxon>Sar</taxon>
        <taxon>Stramenopiles</taxon>
        <taxon>Ochrophyta</taxon>
        <taxon>PX clade</taxon>
        <taxon>Xanthophyceae</taxon>
        <taxon>Tribonematales</taxon>
        <taxon>Tribonemataceae</taxon>
        <taxon>Tribonema</taxon>
    </lineage>
</organism>
<dbReference type="NCBIfam" id="TIGR00617">
    <property type="entry name" value="rpa1"/>
    <property type="match status" value="1"/>
</dbReference>
<dbReference type="SUPFAM" id="SSF50249">
    <property type="entry name" value="Nucleic acid-binding proteins"/>
    <property type="match status" value="4"/>
</dbReference>
<dbReference type="GO" id="GO:0006281">
    <property type="term" value="P:DNA repair"/>
    <property type="evidence" value="ECO:0007669"/>
    <property type="project" value="InterPro"/>
</dbReference>
<dbReference type="FunFam" id="2.40.50.140:FF:000090">
    <property type="entry name" value="Replication protein A subunit"/>
    <property type="match status" value="1"/>
</dbReference>
<dbReference type="OrthoDB" id="1751331at2759"/>
<evidence type="ECO:0000313" key="16">
    <source>
        <dbReference type="Proteomes" id="UP000664859"/>
    </source>
</evidence>
<feature type="domain" description="OB" evidence="11">
    <location>
        <begin position="218"/>
        <end position="301"/>
    </location>
</feature>
<evidence type="ECO:0000256" key="6">
    <source>
        <dbReference type="ARBA" id="ARBA00022833"/>
    </source>
</evidence>
<gene>
    <name evidence="15" type="ORF">JKP88DRAFT_197666</name>
</gene>
<dbReference type="GO" id="GO:0008270">
    <property type="term" value="F:zinc ion binding"/>
    <property type="evidence" value="ECO:0007669"/>
    <property type="project" value="UniProtKB-KW"/>
</dbReference>
<protein>
    <recommendedName>
        <fullName evidence="9">Replication protein A subunit</fullName>
    </recommendedName>
</protein>
<accession>A0A835Z8X4</accession>
<reference evidence="15" key="1">
    <citation type="submission" date="2021-02" db="EMBL/GenBank/DDBJ databases">
        <title>First Annotated Genome of the Yellow-green Alga Tribonema minus.</title>
        <authorList>
            <person name="Mahan K.M."/>
        </authorList>
    </citation>
    <scope>NUCLEOTIDE SEQUENCE</scope>
    <source>
        <strain evidence="15">UTEX B ZZ1240</strain>
    </source>
</reference>
<dbReference type="Gene3D" id="2.40.50.140">
    <property type="entry name" value="Nucleic acid-binding proteins"/>
    <property type="match status" value="4"/>
</dbReference>
<dbReference type="AlphaFoldDB" id="A0A835Z8X4"/>
<feature type="domain" description="Replication protein A OB" evidence="14">
    <location>
        <begin position="327"/>
        <end position="423"/>
    </location>
</feature>
<keyword evidence="3 9" id="KW-0235">DNA replication</keyword>
<evidence type="ECO:0000256" key="7">
    <source>
        <dbReference type="ARBA" id="ARBA00023125"/>
    </source>
</evidence>
<dbReference type="GO" id="GO:0005634">
    <property type="term" value="C:nucleus"/>
    <property type="evidence" value="ECO:0007669"/>
    <property type="project" value="UniProtKB-SubCell"/>
</dbReference>
<dbReference type="CDD" id="cd04476">
    <property type="entry name" value="RPA1_DBD_C"/>
    <property type="match status" value="1"/>
</dbReference>
<dbReference type="Pfam" id="PF01336">
    <property type="entry name" value="tRNA_anti-codon"/>
    <property type="match status" value="1"/>
</dbReference>
<dbReference type="InterPro" id="IPR031657">
    <property type="entry name" value="REPA_OB_2"/>
</dbReference>
<evidence type="ECO:0000259" key="14">
    <source>
        <dbReference type="Pfam" id="PF16900"/>
    </source>
</evidence>
<comment type="subcellular location">
    <subcellularLocation>
        <location evidence="1 9">Nucleus</location>
    </subcellularLocation>
</comment>
<dbReference type="CDD" id="cd04474">
    <property type="entry name" value="RPA1_DBD_A"/>
    <property type="match status" value="1"/>
</dbReference>
<dbReference type="InterPro" id="IPR047192">
    <property type="entry name" value="Euk_RPA1_DBD_C"/>
</dbReference>
<dbReference type="CDD" id="cd04475">
    <property type="entry name" value="RPA1_DBD_B"/>
    <property type="match status" value="1"/>
</dbReference>
<dbReference type="GO" id="GO:0006260">
    <property type="term" value="P:DNA replication"/>
    <property type="evidence" value="ECO:0007669"/>
    <property type="project" value="UniProtKB-KW"/>
</dbReference>
<dbReference type="Pfam" id="PF16900">
    <property type="entry name" value="REPA_OB_2"/>
    <property type="match status" value="1"/>
</dbReference>
<feature type="compositionally biased region" description="Low complexity" evidence="10">
    <location>
        <begin position="148"/>
        <end position="179"/>
    </location>
</feature>
<evidence type="ECO:0000256" key="4">
    <source>
        <dbReference type="ARBA" id="ARBA00022723"/>
    </source>
</evidence>
<dbReference type="InterPro" id="IPR004591">
    <property type="entry name" value="Rfa1"/>
</dbReference>
<dbReference type="Proteomes" id="UP000664859">
    <property type="component" value="Unassembled WGS sequence"/>
</dbReference>
<evidence type="ECO:0000256" key="5">
    <source>
        <dbReference type="ARBA" id="ARBA00022771"/>
    </source>
</evidence>
<dbReference type="InterPro" id="IPR004365">
    <property type="entry name" value="NA-bd_OB_tRNA"/>
</dbReference>
<dbReference type="PANTHER" id="PTHR47165:SF4">
    <property type="entry name" value="OS03G0429900 PROTEIN"/>
    <property type="match status" value="1"/>
</dbReference>
<dbReference type="Pfam" id="PF08646">
    <property type="entry name" value="Rep_fac-A_C"/>
    <property type="match status" value="1"/>
</dbReference>
<evidence type="ECO:0000256" key="8">
    <source>
        <dbReference type="ARBA" id="ARBA00023242"/>
    </source>
</evidence>
<dbReference type="EMBL" id="JAFCMP010000057">
    <property type="protein sequence ID" value="KAG5189180.1"/>
    <property type="molecule type" value="Genomic_DNA"/>
</dbReference>
<comment type="caution">
    <text evidence="15">The sequence shown here is derived from an EMBL/GenBank/DDBJ whole genome shotgun (WGS) entry which is preliminary data.</text>
</comment>
<evidence type="ECO:0000256" key="9">
    <source>
        <dbReference type="RuleBase" id="RU364130"/>
    </source>
</evidence>
<dbReference type="InterPro" id="IPR013955">
    <property type="entry name" value="Rep_factor-A_C"/>
</dbReference>
<keyword evidence="5 9" id="KW-0863">Zinc-finger</keyword>
<keyword evidence="6 9" id="KW-0862">Zinc</keyword>
<evidence type="ECO:0000256" key="10">
    <source>
        <dbReference type="SAM" id="MobiDB-lite"/>
    </source>
</evidence>
<dbReference type="InterPro" id="IPR007199">
    <property type="entry name" value="Rep_factor-A_N"/>
</dbReference>
<keyword evidence="4 9" id="KW-0479">Metal-binding</keyword>
<dbReference type="FunFam" id="2.40.50.140:FF:000117">
    <property type="entry name" value="Replication protein A subunit"/>
    <property type="match status" value="1"/>
</dbReference>
<evidence type="ECO:0000313" key="15">
    <source>
        <dbReference type="EMBL" id="KAG5189180.1"/>
    </source>
</evidence>
<feature type="domain" description="Replication factor A C-terminal" evidence="13">
    <location>
        <begin position="489"/>
        <end position="639"/>
    </location>
</feature>
<proteinExistence type="inferred from homology"/>
<evidence type="ECO:0000259" key="13">
    <source>
        <dbReference type="Pfam" id="PF08646"/>
    </source>
</evidence>
<evidence type="ECO:0000259" key="11">
    <source>
        <dbReference type="Pfam" id="PF01336"/>
    </source>
</evidence>